<gene>
    <name evidence="6" type="ORF">D2T29_04770</name>
    <name evidence="5" type="ORF">D2T31_18810</name>
</gene>
<keyword evidence="2" id="KW-0238">DNA-binding</keyword>
<organism evidence="6 7">
    <name type="scientific">Paenirhodobacter populi</name>
    <dbReference type="NCBI Taxonomy" id="2306993"/>
    <lineage>
        <taxon>Bacteria</taxon>
        <taxon>Pseudomonadati</taxon>
        <taxon>Pseudomonadota</taxon>
        <taxon>Alphaproteobacteria</taxon>
        <taxon>Rhodobacterales</taxon>
        <taxon>Rhodobacter group</taxon>
        <taxon>Paenirhodobacter</taxon>
    </lineage>
</organism>
<evidence type="ECO:0000313" key="5">
    <source>
        <dbReference type="EMBL" id="RWR26879.1"/>
    </source>
</evidence>
<dbReference type="CDD" id="cd06170">
    <property type="entry name" value="LuxR_C_like"/>
    <property type="match status" value="1"/>
</dbReference>
<keyword evidence="1" id="KW-0805">Transcription regulation</keyword>
<dbReference type="Gene3D" id="1.10.10.10">
    <property type="entry name" value="Winged helix-like DNA-binding domain superfamily/Winged helix DNA-binding domain"/>
    <property type="match status" value="1"/>
</dbReference>
<dbReference type="InterPro" id="IPR016032">
    <property type="entry name" value="Sig_transdc_resp-reg_C-effctor"/>
</dbReference>
<sequence>MLGYLENILLQDDIEKIWELHCDLMAQYGFDRLIYGFMPFTSTPGHEDPADAFVLSNHDPDYLKEFIKGNLFIHAPMVRWTTRNVGACSWSWVQERKRKGLLTPGELKVLELNQRYDVKAGVSIAFSDSSRRAKGGIGLCAERGLSQEEVDELWERHGRELIVLNSILHLRISTMPVMTARRALTDRQRQVLEWVADGKTTADIATIMGLTNATVEKHLRLAREALDVETTAQAVVKATLQKQLFSNRIPTSWNLLKED</sequence>
<dbReference type="PANTHER" id="PTHR44688">
    <property type="entry name" value="DNA-BINDING TRANSCRIPTIONAL ACTIVATOR DEVR_DOSR"/>
    <property type="match status" value="1"/>
</dbReference>
<dbReference type="InterPro" id="IPR000792">
    <property type="entry name" value="Tscrpt_reg_LuxR_C"/>
</dbReference>
<dbReference type="EMBL" id="SAUX01000027">
    <property type="protein sequence ID" value="RWR26879.1"/>
    <property type="molecule type" value="Genomic_DNA"/>
</dbReference>
<dbReference type="Proteomes" id="UP000284451">
    <property type="component" value="Unassembled WGS sequence"/>
</dbReference>
<protein>
    <submittedName>
        <fullName evidence="6">LuxR family transcriptional regulator</fullName>
    </submittedName>
</protein>
<comment type="caution">
    <text evidence="6">The sequence shown here is derived from an EMBL/GenBank/DDBJ whole genome shotgun (WGS) entry which is preliminary data.</text>
</comment>
<dbReference type="SUPFAM" id="SSF75516">
    <property type="entry name" value="Pheromone-binding domain of LuxR-like quorum-sensing transcription factors"/>
    <property type="match status" value="1"/>
</dbReference>
<dbReference type="Gene3D" id="3.30.450.80">
    <property type="entry name" value="Transcription factor LuxR-like, autoinducer-binding domain"/>
    <property type="match status" value="1"/>
</dbReference>
<dbReference type="OrthoDB" id="3679796at2"/>
<dbReference type="PRINTS" id="PR00038">
    <property type="entry name" value="HTHLUXR"/>
</dbReference>
<evidence type="ECO:0000256" key="2">
    <source>
        <dbReference type="ARBA" id="ARBA00023125"/>
    </source>
</evidence>
<keyword evidence="3" id="KW-0804">Transcription</keyword>
<evidence type="ECO:0000256" key="1">
    <source>
        <dbReference type="ARBA" id="ARBA00023015"/>
    </source>
</evidence>
<dbReference type="RefSeq" id="WP_128231546.1">
    <property type="nucleotide sequence ID" value="NZ_SAUX01000027.1"/>
</dbReference>
<dbReference type="Pfam" id="PF03472">
    <property type="entry name" value="Autoind_bind"/>
    <property type="match status" value="1"/>
</dbReference>
<reference evidence="7 8" key="2">
    <citation type="submission" date="2019-01" db="EMBL/GenBank/DDBJ databases">
        <authorList>
            <person name="Li Y."/>
        </authorList>
    </citation>
    <scope>NUCLEOTIDE SEQUENCE [LARGE SCALE GENOMIC DNA]</scope>
    <source>
        <strain evidence="6 7">07D10-4-3</strain>
        <strain evidence="5 8">D19-10-3-21</strain>
    </source>
</reference>
<dbReference type="SUPFAM" id="SSF46894">
    <property type="entry name" value="C-terminal effector domain of the bipartite response regulators"/>
    <property type="match status" value="1"/>
</dbReference>
<evidence type="ECO:0000313" key="7">
    <source>
        <dbReference type="Proteomes" id="UP000284451"/>
    </source>
</evidence>
<dbReference type="PANTHER" id="PTHR44688:SF16">
    <property type="entry name" value="DNA-BINDING TRANSCRIPTIONAL ACTIVATOR DEVR_DOSR"/>
    <property type="match status" value="1"/>
</dbReference>
<accession>A0A443KN69</accession>
<dbReference type="SMART" id="SM00421">
    <property type="entry name" value="HTH_LUXR"/>
    <property type="match status" value="1"/>
</dbReference>
<evidence type="ECO:0000259" key="4">
    <source>
        <dbReference type="PROSITE" id="PS50043"/>
    </source>
</evidence>
<proteinExistence type="predicted"/>
<dbReference type="PROSITE" id="PS50043">
    <property type="entry name" value="HTH_LUXR_2"/>
    <property type="match status" value="1"/>
</dbReference>
<dbReference type="InterPro" id="IPR036388">
    <property type="entry name" value="WH-like_DNA-bd_sf"/>
</dbReference>
<dbReference type="GO" id="GO:0003677">
    <property type="term" value="F:DNA binding"/>
    <property type="evidence" value="ECO:0007669"/>
    <property type="project" value="UniProtKB-KW"/>
</dbReference>
<feature type="domain" description="HTH luxR-type" evidence="4">
    <location>
        <begin position="177"/>
        <end position="242"/>
    </location>
</feature>
<evidence type="ECO:0000256" key="3">
    <source>
        <dbReference type="ARBA" id="ARBA00023163"/>
    </source>
</evidence>
<reference evidence="7 8" key="1">
    <citation type="submission" date="2019-01" db="EMBL/GenBank/DDBJ databases">
        <title>Sinorhodobacter populi sp. nov. isolated from the symptomatic bark tissue of Populus euramericana canker.</title>
        <authorList>
            <person name="Xu G."/>
        </authorList>
    </citation>
    <scope>NUCLEOTIDE SEQUENCE [LARGE SCALE GENOMIC DNA]</scope>
    <source>
        <strain evidence="6 7">07D10-4-3</strain>
        <strain evidence="5 8">D19-10-3-21</strain>
    </source>
</reference>
<evidence type="ECO:0000313" key="8">
    <source>
        <dbReference type="Proteomes" id="UP000285295"/>
    </source>
</evidence>
<name>A0A443KN69_9RHOB</name>
<dbReference type="InterPro" id="IPR005143">
    <property type="entry name" value="TF_LuxR_autoind-bd_dom"/>
</dbReference>
<dbReference type="AlphaFoldDB" id="A0A443KN69"/>
<dbReference type="Proteomes" id="UP000285295">
    <property type="component" value="Unassembled WGS sequence"/>
</dbReference>
<evidence type="ECO:0000313" key="6">
    <source>
        <dbReference type="EMBL" id="RWR34215.1"/>
    </source>
</evidence>
<dbReference type="Pfam" id="PF00196">
    <property type="entry name" value="GerE"/>
    <property type="match status" value="1"/>
</dbReference>
<accession>A0A443K286</accession>
<dbReference type="EMBL" id="SAUY01000003">
    <property type="protein sequence ID" value="RWR34215.1"/>
    <property type="molecule type" value="Genomic_DNA"/>
</dbReference>
<dbReference type="InterPro" id="IPR036693">
    <property type="entry name" value="TF_LuxR_autoind-bd_dom_sf"/>
</dbReference>
<dbReference type="GO" id="GO:0006355">
    <property type="term" value="P:regulation of DNA-templated transcription"/>
    <property type="evidence" value="ECO:0007669"/>
    <property type="project" value="InterPro"/>
</dbReference>